<evidence type="ECO:0000313" key="3">
    <source>
        <dbReference type="Proteomes" id="UP001140562"/>
    </source>
</evidence>
<reference evidence="2" key="1">
    <citation type="submission" date="2022-10" db="EMBL/GenBank/DDBJ databases">
        <title>Tapping the CABI collections for fungal endophytes: first genome assemblies for Collariella, Neodidymelliopsis, Ascochyta clinopodiicola, Didymella pomorum, Didymosphaeria variabile, Neocosmospora piperis and Neocucurbitaria cava.</title>
        <authorList>
            <person name="Hill R."/>
        </authorList>
    </citation>
    <scope>NUCLEOTIDE SEQUENCE</scope>
    <source>
        <strain evidence="2">IMI 360193</strain>
    </source>
</reference>
<accession>A0A9W8WXW8</accession>
<sequence>MSAPLPSDPRLPASSVPVAPMHSLSQADATIKELRKRMGDDLGLLSYLLDDETGQLKGHITLEEAMEKSSPMPAFTCVKSQHGRFDRAHLSSVLRYYFILQKVQLPTPWPISDIFVAELKAACKVAKANAEKSVLVHKSNKDVDAYTVSHKAIKGSRLSQATSISNSRASHHAKSGRPLEELEELEEEEDMLKNALKQSKAERKRLRTSVSARDMAFLQLGQTLAHRDSKRLRFDDSDEE</sequence>
<dbReference type="Proteomes" id="UP001140562">
    <property type="component" value="Unassembled WGS sequence"/>
</dbReference>
<keyword evidence="3" id="KW-1185">Reference proteome</keyword>
<feature type="compositionally biased region" description="Polar residues" evidence="1">
    <location>
        <begin position="157"/>
        <end position="168"/>
    </location>
</feature>
<organism evidence="2 3">
    <name type="scientific">Didymella glomerata</name>
    <dbReference type="NCBI Taxonomy" id="749621"/>
    <lineage>
        <taxon>Eukaryota</taxon>
        <taxon>Fungi</taxon>
        <taxon>Dikarya</taxon>
        <taxon>Ascomycota</taxon>
        <taxon>Pezizomycotina</taxon>
        <taxon>Dothideomycetes</taxon>
        <taxon>Pleosporomycetidae</taxon>
        <taxon>Pleosporales</taxon>
        <taxon>Pleosporineae</taxon>
        <taxon>Didymellaceae</taxon>
        <taxon>Didymella</taxon>
    </lineage>
</organism>
<name>A0A9W8WXW8_9PLEO</name>
<proteinExistence type="predicted"/>
<dbReference type="OrthoDB" id="3794359at2759"/>
<evidence type="ECO:0000256" key="1">
    <source>
        <dbReference type="SAM" id="MobiDB-lite"/>
    </source>
</evidence>
<feature type="region of interest" description="Disordered" evidence="1">
    <location>
        <begin position="157"/>
        <end position="179"/>
    </location>
</feature>
<dbReference type="EMBL" id="JAPEUV010000055">
    <property type="protein sequence ID" value="KAJ4335916.1"/>
    <property type="molecule type" value="Genomic_DNA"/>
</dbReference>
<gene>
    <name evidence="2" type="ORF">N0V87_005772</name>
</gene>
<protein>
    <submittedName>
        <fullName evidence="2">Uncharacterized protein</fullName>
    </submittedName>
</protein>
<dbReference type="AlphaFoldDB" id="A0A9W8WXW8"/>
<evidence type="ECO:0000313" key="2">
    <source>
        <dbReference type="EMBL" id="KAJ4335916.1"/>
    </source>
</evidence>
<comment type="caution">
    <text evidence="2">The sequence shown here is derived from an EMBL/GenBank/DDBJ whole genome shotgun (WGS) entry which is preliminary data.</text>
</comment>